<dbReference type="KEGG" id="sog:RA178_20300"/>
<dbReference type="GeneID" id="301341576"/>
<organism evidence="1">
    <name type="scientific">Shewanella oncorhynchi</name>
    <dbReference type="NCBI Taxonomy" id="2726434"/>
    <lineage>
        <taxon>Bacteria</taxon>
        <taxon>Pseudomonadati</taxon>
        <taxon>Pseudomonadota</taxon>
        <taxon>Gammaproteobacteria</taxon>
        <taxon>Alteromonadales</taxon>
        <taxon>Shewanellaceae</taxon>
        <taxon>Shewanella</taxon>
    </lineage>
</organism>
<dbReference type="RefSeq" id="WP_306683603.1">
    <property type="nucleotide sequence ID" value="NZ_CP132914.1"/>
</dbReference>
<gene>
    <name evidence="1" type="ORF">RA178_20300</name>
</gene>
<proteinExistence type="predicted"/>
<dbReference type="EMBL" id="CP132914">
    <property type="protein sequence ID" value="WMB72719.1"/>
    <property type="molecule type" value="Genomic_DNA"/>
</dbReference>
<name>A0AA50KCK5_9GAMM</name>
<accession>A0AA50KCK5</accession>
<reference evidence="1" key="1">
    <citation type="submission" date="2023-08" db="EMBL/GenBank/DDBJ databases">
        <title>Complete genome sequence of Shewanella oncorhynchi Z-P2, a siderophore putrebactin-producing bacterium.</title>
        <authorList>
            <person name="Zhang Y."/>
        </authorList>
    </citation>
    <scope>NUCLEOTIDE SEQUENCE</scope>
    <source>
        <strain evidence="1">Z-P2</strain>
    </source>
</reference>
<evidence type="ECO:0000313" key="1">
    <source>
        <dbReference type="EMBL" id="WMB72719.1"/>
    </source>
</evidence>
<dbReference type="Proteomes" id="UP001236800">
    <property type="component" value="Chromosome"/>
</dbReference>
<protein>
    <submittedName>
        <fullName evidence="1">Uncharacterized protein</fullName>
    </submittedName>
</protein>
<sequence>MTKSGGVTKQFSTVETLQRLLKYRAIMFSIIEETDRQQGSGIAESDYLRFVAEYQYQAGSEAAKEIGLTFDFQNLRQAKILNDRKIANGVTKLWFNTSVMEIFRLCKISLYRPLTGIALNNAMQSIWAMANKIDVNQLSIIPGTDEYYDWTGEINHWVSELLGRINANISKLERVGEQFERNIEDSHTNIDLAKAKYKYAVRLYQREIEPLSIFLDKDTQYQDGPGIIRTLEKFKRLFRSLNDNESEGGMLRYQLQYLDLFEPVKRVADNINIYLKKTKTSIEEHNAIECAFTILRTAYENTLNGDQRTKFISISDLKALGPIHNIASLGRLPSFKLEKSPAFLNNAFEELAERSLNGKVSVEDSLPFEESISKKRAEEMRHSINLNQWVNTFEWPLGVDYLKVAHDALRHELKGFKLPDLLEVGSQLHTHGKYNIFLLNEFNTLEDSTHELHYRVRFLESISESIS</sequence>
<dbReference type="AlphaFoldDB" id="A0AA50KCK5"/>